<evidence type="ECO:0000313" key="2">
    <source>
        <dbReference type="EMBL" id="CAF3998343.1"/>
    </source>
</evidence>
<name>A0A819NLI6_9BILA</name>
<accession>A0A819NLI6</accession>
<proteinExistence type="predicted"/>
<dbReference type="EMBL" id="CAJOAX010007030">
    <property type="protein sequence ID" value="CAF3998343.1"/>
    <property type="molecule type" value="Genomic_DNA"/>
</dbReference>
<feature type="region of interest" description="Disordered" evidence="1">
    <location>
        <begin position="1"/>
        <end position="52"/>
    </location>
</feature>
<comment type="caution">
    <text evidence="2">The sequence shown here is derived from an EMBL/GenBank/DDBJ whole genome shotgun (WGS) entry which is preliminary data.</text>
</comment>
<feature type="non-terminal residue" evidence="2">
    <location>
        <position position="52"/>
    </location>
</feature>
<dbReference type="Proteomes" id="UP000663823">
    <property type="component" value="Unassembled WGS sequence"/>
</dbReference>
<sequence>MASKGLTVPNGSAIPSDDNLHRNANGVAPRDNNRKAYTQPRATDEDLQNTFN</sequence>
<evidence type="ECO:0000313" key="3">
    <source>
        <dbReference type="Proteomes" id="UP000663823"/>
    </source>
</evidence>
<dbReference type="AlphaFoldDB" id="A0A819NLI6"/>
<protein>
    <submittedName>
        <fullName evidence="2">Uncharacterized protein</fullName>
    </submittedName>
</protein>
<gene>
    <name evidence="2" type="ORF">OTI717_LOCUS28869</name>
</gene>
<organism evidence="2 3">
    <name type="scientific">Rotaria sordida</name>
    <dbReference type="NCBI Taxonomy" id="392033"/>
    <lineage>
        <taxon>Eukaryota</taxon>
        <taxon>Metazoa</taxon>
        <taxon>Spiralia</taxon>
        <taxon>Gnathifera</taxon>
        <taxon>Rotifera</taxon>
        <taxon>Eurotatoria</taxon>
        <taxon>Bdelloidea</taxon>
        <taxon>Philodinida</taxon>
        <taxon>Philodinidae</taxon>
        <taxon>Rotaria</taxon>
    </lineage>
</organism>
<evidence type="ECO:0000256" key="1">
    <source>
        <dbReference type="SAM" id="MobiDB-lite"/>
    </source>
</evidence>
<reference evidence="2" key="1">
    <citation type="submission" date="2021-02" db="EMBL/GenBank/DDBJ databases">
        <authorList>
            <person name="Nowell W R."/>
        </authorList>
    </citation>
    <scope>NUCLEOTIDE SEQUENCE</scope>
</reference>